<dbReference type="KEGG" id="vg:40072581"/>
<keyword evidence="2" id="KW-1185">Reference proteome</keyword>
<protein>
    <submittedName>
        <fullName evidence="1">Uncharacterized protein</fullName>
    </submittedName>
</protein>
<evidence type="ECO:0000313" key="1">
    <source>
        <dbReference type="EMBL" id="AOT24470.1"/>
    </source>
</evidence>
<name>A0A1D8ETZ8_9CAUD</name>
<dbReference type="EMBL" id="KX620751">
    <property type="protein sequence ID" value="AOT24470.1"/>
    <property type="molecule type" value="Genomic_DNA"/>
</dbReference>
<accession>A0A1D8ETZ8</accession>
<dbReference type="Proteomes" id="UP000225090">
    <property type="component" value="Segment"/>
</dbReference>
<sequence>MKRASVVMAWLMAVLVMEDGLPRHKEC</sequence>
<organism evidence="1 2">
    <name type="scientific">Propionibacterium phage Doucette</name>
    <dbReference type="NCBI Taxonomy" id="1897534"/>
    <lineage>
        <taxon>Viruses</taxon>
        <taxon>Duplodnaviria</taxon>
        <taxon>Heunggongvirae</taxon>
        <taxon>Uroviricota</taxon>
        <taxon>Caudoviricetes</taxon>
        <taxon>Doucettevirus</taxon>
        <taxon>Doucettevirus doucette</taxon>
    </lineage>
</organism>
<dbReference type="RefSeq" id="YP_009596978.1">
    <property type="nucleotide sequence ID" value="NC_041893.1"/>
</dbReference>
<gene>
    <name evidence="1" type="primary">57</name>
    <name evidence="1" type="ORF">DOUCETTE_57</name>
</gene>
<reference evidence="1 2" key="1">
    <citation type="submission" date="2016-07" db="EMBL/GenBank/DDBJ databases">
        <authorList>
            <person name="Modlin R.L."/>
            <person name="Cheng L.S."/>
            <person name="Marinelli L.J."/>
            <person name="Grosset N."/>
            <person name="Gautier M."/>
            <person name="Fitz-Gibbon S."/>
            <person name="Pellegrini M."/>
            <person name="Bowman C.A."/>
            <person name="Russell D.A."/>
            <person name="Jacobs-Sera D."/>
            <person name="Hatfull G.F."/>
        </authorList>
    </citation>
    <scope>NUCLEOTIDE SEQUENCE [LARGE SCALE GENOMIC DNA]</scope>
</reference>
<evidence type="ECO:0000313" key="2">
    <source>
        <dbReference type="Proteomes" id="UP000225090"/>
    </source>
</evidence>
<proteinExistence type="predicted"/>
<dbReference type="GeneID" id="40072581"/>